<dbReference type="InterPro" id="IPR006136">
    <property type="entry name" value="FlhB"/>
</dbReference>
<dbReference type="RefSeq" id="WP_104055939.1">
    <property type="nucleotide sequence ID" value="NZ_PREZ01000001.1"/>
</dbReference>
<dbReference type="NCBIfam" id="TIGR00328">
    <property type="entry name" value="flhB"/>
    <property type="match status" value="1"/>
</dbReference>
<keyword evidence="13" id="KW-0282">Flagellum</keyword>
<comment type="function">
    <text evidence="12">Required for formation of the rod structure in the basal body of the flagellar apparatus. Together with FliI and FliH, may constitute the export apparatus of flagellin.</text>
</comment>
<gene>
    <name evidence="12 13" type="primary">flhB</name>
    <name evidence="13" type="ORF">C4B60_01285</name>
</gene>
<feature type="transmembrane region" description="Helical" evidence="12">
    <location>
        <begin position="199"/>
        <end position="217"/>
    </location>
</feature>
<dbReference type="PRINTS" id="PR00950">
    <property type="entry name" value="TYPE3IMSPROT"/>
</dbReference>
<organism evidence="13 14">
    <name type="scientific">Jeotgalibacillus proteolyticus</name>
    <dbReference type="NCBI Taxonomy" id="2082395"/>
    <lineage>
        <taxon>Bacteria</taxon>
        <taxon>Bacillati</taxon>
        <taxon>Bacillota</taxon>
        <taxon>Bacilli</taxon>
        <taxon>Bacillales</taxon>
        <taxon>Caryophanaceae</taxon>
        <taxon>Jeotgalibacillus</taxon>
    </lineage>
</organism>
<dbReference type="FunFam" id="3.40.1690.10:FF:000001">
    <property type="entry name" value="Flagellar biosynthetic protein FlhB"/>
    <property type="match status" value="1"/>
</dbReference>
<dbReference type="Gene3D" id="3.40.1690.10">
    <property type="entry name" value="secretion proteins EscU"/>
    <property type="match status" value="1"/>
</dbReference>
<dbReference type="InterPro" id="IPR006135">
    <property type="entry name" value="T3SS_substrate_exporter"/>
</dbReference>
<dbReference type="Gene3D" id="6.10.250.2080">
    <property type="match status" value="1"/>
</dbReference>
<reference evidence="13 14" key="1">
    <citation type="submission" date="2018-02" db="EMBL/GenBank/DDBJ databases">
        <title>Jeotgalibacillus proteolyticum sp. nov. a protease producing bacterium isolated from ocean sediments of Laizhou Bay.</title>
        <authorList>
            <person name="Li Y."/>
        </authorList>
    </citation>
    <scope>NUCLEOTIDE SEQUENCE [LARGE SCALE GENOMIC DNA]</scope>
    <source>
        <strain evidence="13 14">22-7</strain>
    </source>
</reference>
<evidence type="ECO:0000256" key="3">
    <source>
        <dbReference type="ARBA" id="ARBA00021622"/>
    </source>
</evidence>
<feature type="transmembrane region" description="Helical" evidence="12">
    <location>
        <begin position="39"/>
        <end position="59"/>
    </location>
</feature>
<evidence type="ECO:0000256" key="8">
    <source>
        <dbReference type="ARBA" id="ARBA00022927"/>
    </source>
</evidence>
<evidence type="ECO:0000313" key="13">
    <source>
        <dbReference type="EMBL" id="PPA72044.1"/>
    </source>
</evidence>
<proteinExistence type="inferred from homology"/>
<dbReference type="AlphaFoldDB" id="A0A2S5GGJ2"/>
<keyword evidence="11 12" id="KW-1006">Bacterial flagellum protein export</keyword>
<evidence type="ECO:0000256" key="6">
    <source>
        <dbReference type="ARBA" id="ARBA00022692"/>
    </source>
</evidence>
<keyword evidence="10 12" id="KW-0472">Membrane</keyword>
<keyword evidence="4 12" id="KW-0813">Transport</keyword>
<evidence type="ECO:0000256" key="5">
    <source>
        <dbReference type="ARBA" id="ARBA00022475"/>
    </source>
</evidence>
<keyword evidence="8 12" id="KW-0653">Protein transport</keyword>
<keyword evidence="5 12" id="KW-1003">Cell membrane</keyword>
<dbReference type="EMBL" id="PREZ01000001">
    <property type="protein sequence ID" value="PPA72044.1"/>
    <property type="molecule type" value="Genomic_DNA"/>
</dbReference>
<evidence type="ECO:0000313" key="14">
    <source>
        <dbReference type="Proteomes" id="UP000239047"/>
    </source>
</evidence>
<sequence>MRYIPLNLQFFAGEKTEKATPKKRQDSRKKGQLAKSQDVNTAIILFAVFLFLFFAGGMFEDRIKKIVAAPLKDYIHRPVTIDTFMIVFTEILGQAAWIVLPIMGVAAAGGIIGNYVQVGFLVSSDPLKPQLSKIDPIKGFKRIFSARALVELIKSILKISLIGLTTFAVLWFSIEHVLALSLKTAETAMLTIGKLTVQMGLYASALLLLLSVLDYFYQKYDFEKNIRMSKQDLKDEYKNTEGDPLIKSKIKQRQREMAMKRMMSEIPNADVVITNPTHYAIVLTYKDGESDAPIVVAKGVDFIAQKIKLIAKENDVIAVENRPLARALFSQAEIGDPIPEDFFKAVAEILAYVYRIKNKV</sequence>
<dbReference type="OrthoDB" id="9807950at2"/>
<dbReference type="GO" id="GO:0044780">
    <property type="term" value="P:bacterial-type flagellum assembly"/>
    <property type="evidence" value="ECO:0007669"/>
    <property type="project" value="InterPro"/>
</dbReference>
<keyword evidence="13" id="KW-0966">Cell projection</keyword>
<accession>A0A2S5GGJ2</accession>
<evidence type="ECO:0000256" key="2">
    <source>
        <dbReference type="ARBA" id="ARBA00010690"/>
    </source>
</evidence>
<feature type="transmembrane region" description="Helical" evidence="12">
    <location>
        <begin position="148"/>
        <end position="174"/>
    </location>
</feature>
<keyword evidence="6 12" id="KW-0812">Transmembrane</keyword>
<keyword evidence="14" id="KW-1185">Reference proteome</keyword>
<dbReference type="Pfam" id="PF01312">
    <property type="entry name" value="Bac_export_2"/>
    <property type="match status" value="1"/>
</dbReference>
<dbReference type="InterPro" id="IPR029025">
    <property type="entry name" value="T3SS_substrate_exporter_C"/>
</dbReference>
<evidence type="ECO:0000256" key="1">
    <source>
        <dbReference type="ARBA" id="ARBA00004651"/>
    </source>
</evidence>
<protein>
    <recommendedName>
        <fullName evidence="3 12">Flagellar biosynthetic protein FlhB</fullName>
    </recommendedName>
</protein>
<comment type="subcellular location">
    <subcellularLocation>
        <location evidence="1">Cell membrane</location>
        <topology evidence="1">Multi-pass membrane protein</topology>
    </subcellularLocation>
</comment>
<evidence type="ECO:0000256" key="4">
    <source>
        <dbReference type="ARBA" id="ARBA00022448"/>
    </source>
</evidence>
<evidence type="ECO:0000256" key="9">
    <source>
        <dbReference type="ARBA" id="ARBA00022989"/>
    </source>
</evidence>
<comment type="caution">
    <text evidence="12">Lacks conserved residue(s) required for the propagation of feature annotation.</text>
</comment>
<dbReference type="GO" id="GO:0009306">
    <property type="term" value="P:protein secretion"/>
    <property type="evidence" value="ECO:0007669"/>
    <property type="project" value="InterPro"/>
</dbReference>
<comment type="similarity">
    <text evidence="2 12">Belongs to the type III secretion exporter family.</text>
</comment>
<evidence type="ECO:0000256" key="7">
    <source>
        <dbReference type="ARBA" id="ARBA00022795"/>
    </source>
</evidence>
<dbReference type="PANTHER" id="PTHR30531">
    <property type="entry name" value="FLAGELLAR BIOSYNTHETIC PROTEIN FLHB"/>
    <property type="match status" value="1"/>
</dbReference>
<evidence type="ECO:0000256" key="12">
    <source>
        <dbReference type="RuleBase" id="RU364091"/>
    </source>
</evidence>
<keyword evidence="9 12" id="KW-1133">Transmembrane helix</keyword>
<dbReference type="PANTHER" id="PTHR30531:SF12">
    <property type="entry name" value="FLAGELLAR BIOSYNTHETIC PROTEIN FLHB"/>
    <property type="match status" value="1"/>
</dbReference>
<name>A0A2S5GGJ2_9BACL</name>
<dbReference type="Proteomes" id="UP000239047">
    <property type="component" value="Unassembled WGS sequence"/>
</dbReference>
<evidence type="ECO:0000256" key="10">
    <source>
        <dbReference type="ARBA" id="ARBA00023136"/>
    </source>
</evidence>
<keyword evidence="13" id="KW-0969">Cilium</keyword>
<dbReference type="GO" id="GO:0005886">
    <property type="term" value="C:plasma membrane"/>
    <property type="evidence" value="ECO:0007669"/>
    <property type="project" value="UniProtKB-SubCell"/>
</dbReference>
<dbReference type="SUPFAM" id="SSF160544">
    <property type="entry name" value="EscU C-terminal domain-like"/>
    <property type="match status" value="1"/>
</dbReference>
<comment type="caution">
    <text evidence="13">The sequence shown here is derived from an EMBL/GenBank/DDBJ whole genome shotgun (WGS) entry which is preliminary data.</text>
</comment>
<keyword evidence="7 12" id="KW-1005">Bacterial flagellum biogenesis</keyword>
<evidence type="ECO:0000256" key="11">
    <source>
        <dbReference type="ARBA" id="ARBA00023225"/>
    </source>
</evidence>